<protein>
    <recommendedName>
        <fullName evidence="5">Lipoprotein</fullName>
    </recommendedName>
</protein>
<gene>
    <name evidence="3" type="ORF">AADV58_06035</name>
</gene>
<dbReference type="EMBL" id="CP151406">
    <property type="protein sequence ID" value="WZJ22697.1"/>
    <property type="molecule type" value="Genomic_DNA"/>
</dbReference>
<reference evidence="3 4" key="1">
    <citation type="submission" date="2024-04" db="EMBL/GenBank/DDBJ databases">
        <title>Dissimilatory iodate-reducing microorganisms contribute to the enrichment of iodine in groundwater.</title>
        <authorList>
            <person name="Jiang Z."/>
        </authorList>
    </citation>
    <scope>NUCLEOTIDE SEQUENCE [LARGE SCALE GENOMIC DNA]</scope>
    <source>
        <strain evidence="3 4">NCP973</strain>
    </source>
</reference>
<feature type="compositionally biased region" description="Low complexity" evidence="1">
    <location>
        <begin position="107"/>
        <end position="136"/>
    </location>
</feature>
<evidence type="ECO:0008006" key="5">
    <source>
        <dbReference type="Google" id="ProtNLM"/>
    </source>
</evidence>
<evidence type="ECO:0000256" key="2">
    <source>
        <dbReference type="SAM" id="SignalP"/>
    </source>
</evidence>
<keyword evidence="4" id="KW-1185">Reference proteome</keyword>
<name>A0ABZ2XLE3_9RHOO</name>
<accession>A0ABZ2XLE3</accession>
<dbReference type="PROSITE" id="PS51257">
    <property type="entry name" value="PROKAR_LIPOPROTEIN"/>
    <property type="match status" value="1"/>
</dbReference>
<feature type="region of interest" description="Disordered" evidence="1">
    <location>
        <begin position="85"/>
        <end position="136"/>
    </location>
</feature>
<sequence length="136" mass="14548">MIKHALILSLTAMVLAGCDQVTAKLGIENPALKEAKVDAEGKAVGSACRHSGRAIEDCYAIYSWLPKASVYSGWREMDEYMRENQLETIAPQLPPPEPPGAKRRRPAAAAETETASTTAVPATPTETAPPTATENK</sequence>
<feature type="chain" id="PRO_5046567678" description="Lipoprotein" evidence="2">
    <location>
        <begin position="24"/>
        <end position="136"/>
    </location>
</feature>
<proteinExistence type="predicted"/>
<dbReference type="Proteomes" id="UP001479520">
    <property type="component" value="Chromosome"/>
</dbReference>
<feature type="signal peptide" evidence="2">
    <location>
        <begin position="1"/>
        <end position="23"/>
    </location>
</feature>
<evidence type="ECO:0000256" key="1">
    <source>
        <dbReference type="SAM" id="MobiDB-lite"/>
    </source>
</evidence>
<dbReference type="RefSeq" id="WP_341744318.1">
    <property type="nucleotide sequence ID" value="NZ_CP151406.1"/>
</dbReference>
<evidence type="ECO:0000313" key="3">
    <source>
        <dbReference type="EMBL" id="WZJ22697.1"/>
    </source>
</evidence>
<organism evidence="3 4">
    <name type="scientific">Azonexus hydrophilus</name>
    <dbReference type="NCBI Taxonomy" id="418702"/>
    <lineage>
        <taxon>Bacteria</taxon>
        <taxon>Pseudomonadati</taxon>
        <taxon>Pseudomonadota</taxon>
        <taxon>Betaproteobacteria</taxon>
        <taxon>Rhodocyclales</taxon>
        <taxon>Azonexaceae</taxon>
        <taxon>Azonexus</taxon>
    </lineage>
</organism>
<evidence type="ECO:0000313" key="4">
    <source>
        <dbReference type="Proteomes" id="UP001479520"/>
    </source>
</evidence>
<keyword evidence="2" id="KW-0732">Signal</keyword>